<evidence type="ECO:0000313" key="14">
    <source>
        <dbReference type="Proteomes" id="UP000185490"/>
    </source>
</evidence>
<dbReference type="Pfam" id="PF00015">
    <property type="entry name" value="MCPsignal"/>
    <property type="match status" value="1"/>
</dbReference>
<evidence type="ECO:0000256" key="8">
    <source>
        <dbReference type="PROSITE-ProRule" id="PRU00284"/>
    </source>
</evidence>
<accession>A0ABM6GGG8</accession>
<organism evidence="13 14">
    <name type="scientific">Thermosipho melanesiensis</name>
    <dbReference type="NCBI Taxonomy" id="46541"/>
    <lineage>
        <taxon>Bacteria</taxon>
        <taxon>Thermotogati</taxon>
        <taxon>Thermotogota</taxon>
        <taxon>Thermotogae</taxon>
        <taxon>Thermotogales</taxon>
        <taxon>Fervidobacteriaceae</taxon>
        <taxon>Thermosipho</taxon>
    </lineage>
</organism>
<keyword evidence="5 10" id="KW-0472">Membrane</keyword>
<dbReference type="Gene3D" id="6.10.340.10">
    <property type="match status" value="1"/>
</dbReference>
<keyword evidence="3 10" id="KW-0812">Transmembrane</keyword>
<dbReference type="SMART" id="SM00283">
    <property type="entry name" value="MA"/>
    <property type="match status" value="1"/>
</dbReference>
<protein>
    <submittedName>
        <fullName evidence="13">Chemotaxis protein</fullName>
    </submittedName>
</protein>
<name>A0ABM6GGG8_9BACT</name>
<evidence type="ECO:0000313" key="13">
    <source>
        <dbReference type="EMBL" id="APT74482.1"/>
    </source>
</evidence>
<feature type="transmembrane region" description="Helical" evidence="10">
    <location>
        <begin position="189"/>
        <end position="207"/>
    </location>
</feature>
<evidence type="ECO:0000256" key="5">
    <source>
        <dbReference type="ARBA" id="ARBA00023136"/>
    </source>
</evidence>
<reference evidence="13 14" key="1">
    <citation type="submission" date="2014-02" db="EMBL/GenBank/DDBJ databases">
        <title>Diversity of Thermotogales isolates from hydrothermal vents.</title>
        <authorList>
            <person name="Haverkamp T.H.A."/>
            <person name="Lossouarn J."/>
            <person name="Geslin C."/>
            <person name="Nesbo C.L."/>
        </authorList>
    </citation>
    <scope>NUCLEOTIDE SEQUENCE [LARGE SCALE GENOMIC DNA]</scope>
    <source>
        <strain evidence="13 14">431</strain>
    </source>
</reference>
<dbReference type="InterPro" id="IPR004089">
    <property type="entry name" value="MCPsignal_dom"/>
</dbReference>
<evidence type="ECO:0000256" key="10">
    <source>
        <dbReference type="SAM" id="Phobius"/>
    </source>
</evidence>
<evidence type="ECO:0000256" key="3">
    <source>
        <dbReference type="ARBA" id="ARBA00022692"/>
    </source>
</evidence>
<feature type="domain" description="HAMP" evidence="12">
    <location>
        <begin position="208"/>
        <end position="260"/>
    </location>
</feature>
<dbReference type="PROSITE" id="PS50885">
    <property type="entry name" value="HAMP"/>
    <property type="match status" value="1"/>
</dbReference>
<dbReference type="InterPro" id="IPR003660">
    <property type="entry name" value="HAMP_dom"/>
</dbReference>
<dbReference type="Gene3D" id="3.30.450.20">
    <property type="entry name" value="PAS domain"/>
    <property type="match status" value="1"/>
</dbReference>
<keyword evidence="6 8" id="KW-0807">Transducer</keyword>
<feature type="transmembrane region" description="Helical" evidence="10">
    <location>
        <begin position="9"/>
        <end position="31"/>
    </location>
</feature>
<dbReference type="CDD" id="cd06225">
    <property type="entry name" value="HAMP"/>
    <property type="match status" value="1"/>
</dbReference>
<proteinExistence type="inferred from homology"/>
<dbReference type="PANTHER" id="PTHR32089">
    <property type="entry name" value="METHYL-ACCEPTING CHEMOTAXIS PROTEIN MCPB"/>
    <property type="match status" value="1"/>
</dbReference>
<dbReference type="Pfam" id="PF00672">
    <property type="entry name" value="HAMP"/>
    <property type="match status" value="1"/>
</dbReference>
<evidence type="ECO:0000259" key="11">
    <source>
        <dbReference type="PROSITE" id="PS50111"/>
    </source>
</evidence>
<dbReference type="InterPro" id="IPR004090">
    <property type="entry name" value="Chemotax_Me-accpt_rcpt"/>
</dbReference>
<comment type="subcellular location">
    <subcellularLocation>
        <location evidence="1">Cell membrane</location>
        <topology evidence="1">Multi-pass membrane protein</topology>
    </subcellularLocation>
</comment>
<evidence type="ECO:0000256" key="7">
    <source>
        <dbReference type="ARBA" id="ARBA00029447"/>
    </source>
</evidence>
<evidence type="ECO:0000256" key="2">
    <source>
        <dbReference type="ARBA" id="ARBA00022475"/>
    </source>
</evidence>
<dbReference type="Pfam" id="PF08269">
    <property type="entry name" value="dCache_2"/>
    <property type="match status" value="1"/>
</dbReference>
<evidence type="ECO:0000256" key="6">
    <source>
        <dbReference type="ARBA" id="ARBA00023224"/>
    </source>
</evidence>
<dbReference type="SMART" id="SM00304">
    <property type="entry name" value="HAMP"/>
    <property type="match status" value="1"/>
</dbReference>
<keyword evidence="2" id="KW-1003">Cell membrane</keyword>
<evidence type="ECO:0000256" key="1">
    <source>
        <dbReference type="ARBA" id="ARBA00004651"/>
    </source>
</evidence>
<dbReference type="EMBL" id="CP007389">
    <property type="protein sequence ID" value="APT74482.1"/>
    <property type="molecule type" value="Genomic_DNA"/>
</dbReference>
<evidence type="ECO:0000256" key="4">
    <source>
        <dbReference type="ARBA" id="ARBA00022989"/>
    </source>
</evidence>
<feature type="domain" description="Methyl-accepting transducer" evidence="11">
    <location>
        <begin position="279"/>
        <end position="515"/>
    </location>
</feature>
<dbReference type="PRINTS" id="PR00260">
    <property type="entry name" value="CHEMTRNSDUCR"/>
</dbReference>
<sequence>MKFKSLSQLLLWLVLGFVILVSGVFLISSYYNFYNELKNEKIKEVKTVVESAYRVVEQIYKLEKSKQITHEEAIDLVKKYVGAMKFNGGNYVFIFDNEYIGIVHPTLEGKKSDGVKDPNGKYILIDLVDGARKNGEFIYEYVWKKPSVGKEVGKVSFAKWFEPYKFMIGAGVYVDDISEVVNKYVFENLLIVLATLVIIFVLILFIGKKIKRDVRNLENVIKKVSNGDLTEKVEINRKDEIGSIANYLNKMIDGLRNIINKIEENSGTLNKSTINLKNISSEEKESIEKFSKTFGKIVSDSQNISASLEEINSSIEEVAASAQAVSKASMELSERSNEISESVKVGTDSVNKVYEIIEKGYSEILQTADMVNELSVSAGNIKDILETINQISEQTNLLALNAAIEAARAGEAGKGFAVVADEIRKLAEESKNATENIADILEKIREEADKVNENTRKTVESIKEASEFSKEVKEKLEKIEEEIFGITNMINNTAASAQEQSAAAEEMSSAVDNTTRTLIEQVHEIESSKEMLDVLENGVNEINEMSKDLESITNNLIETVRRFKV</sequence>
<keyword evidence="14" id="KW-1185">Reference proteome</keyword>
<dbReference type="Proteomes" id="UP000185490">
    <property type="component" value="Chromosome"/>
</dbReference>
<feature type="coiled-coil region" evidence="9">
    <location>
        <begin position="423"/>
        <end position="482"/>
    </location>
</feature>
<keyword evidence="9" id="KW-0175">Coiled coil</keyword>
<dbReference type="InterPro" id="IPR004010">
    <property type="entry name" value="Double_Cache_2"/>
</dbReference>
<dbReference type="CDD" id="cd11386">
    <property type="entry name" value="MCP_signal"/>
    <property type="match status" value="1"/>
</dbReference>
<dbReference type="PROSITE" id="PS50111">
    <property type="entry name" value="CHEMOTAXIS_TRANSDUC_2"/>
    <property type="match status" value="1"/>
</dbReference>
<dbReference type="RefSeq" id="WP_012057782.1">
    <property type="nucleotide sequence ID" value="NZ_CP007389.1"/>
</dbReference>
<dbReference type="SUPFAM" id="SSF58104">
    <property type="entry name" value="Methyl-accepting chemotaxis protein (MCP) signaling domain"/>
    <property type="match status" value="1"/>
</dbReference>
<evidence type="ECO:0000259" key="12">
    <source>
        <dbReference type="PROSITE" id="PS50885"/>
    </source>
</evidence>
<keyword evidence="4 10" id="KW-1133">Transmembrane helix</keyword>
<dbReference type="Gene3D" id="1.10.287.950">
    <property type="entry name" value="Methyl-accepting chemotaxis protein"/>
    <property type="match status" value="1"/>
</dbReference>
<gene>
    <name evidence="13" type="ORF">BW47_08375</name>
</gene>
<comment type="similarity">
    <text evidence="7">Belongs to the methyl-accepting chemotaxis (MCP) protein family.</text>
</comment>
<dbReference type="PANTHER" id="PTHR32089:SF112">
    <property type="entry name" value="LYSOZYME-LIKE PROTEIN-RELATED"/>
    <property type="match status" value="1"/>
</dbReference>
<dbReference type="InterPro" id="IPR033480">
    <property type="entry name" value="sCache_2"/>
</dbReference>
<dbReference type="SMART" id="SM01049">
    <property type="entry name" value="Cache_2"/>
    <property type="match status" value="1"/>
</dbReference>
<evidence type="ECO:0000256" key="9">
    <source>
        <dbReference type="SAM" id="Coils"/>
    </source>
</evidence>